<evidence type="ECO:0000256" key="1">
    <source>
        <dbReference type="SAM" id="MobiDB-lite"/>
    </source>
</evidence>
<dbReference type="PANTHER" id="PTHR43662">
    <property type="match status" value="1"/>
</dbReference>
<dbReference type="eggNOG" id="ENOG502Z890">
    <property type="taxonomic scope" value="Bacteria"/>
</dbReference>
<feature type="compositionally biased region" description="Basic and acidic residues" evidence="1">
    <location>
        <begin position="172"/>
        <end position="181"/>
    </location>
</feature>
<dbReference type="PANTHER" id="PTHR43662:SF3">
    <property type="entry name" value="DOMAIN PROTEIN, PUTATIVE (AFU_ORTHOLOGUE AFUA_6G11970)-RELATED"/>
    <property type="match status" value="1"/>
</dbReference>
<evidence type="ECO:0000313" key="3">
    <source>
        <dbReference type="EMBL" id="ANN16594.1"/>
    </source>
</evidence>
<dbReference type="InterPro" id="IPR018535">
    <property type="entry name" value="DUF1996"/>
</dbReference>
<dbReference type="AlphaFoldDB" id="A0A193BWQ2"/>
<feature type="compositionally biased region" description="Basic and acidic residues" evidence="1">
    <location>
        <begin position="190"/>
        <end position="209"/>
    </location>
</feature>
<sequence>MARNQGRHRIARRTKIATAVLGLSIAVGGLVVSTTTGDPGSASADEVDKSQFVDITKVRPNVDKPEPGRNASTGSFTVDCGKNENGHFNPDNFIAQPGIRNGAQHLHDYVGNLSTNADSNNNSLLGAGTTCANGDESAYFWPVVRIDTEEEGEQSQGGQKQQNQNQQQGGRDQQRQADRDSGGGGQQPQGDRDQNRDGDRNRQQDRNGRQDQQNQQDNGQQNNNQNQGDDNQGQAQLEEPNADNELAGNDGEIQRPAVVDITFKGNAQEKVKEMPKFLRILYGDAKVTANGPANARESWTCTGFEDRVIKQYPICPAGSDVKRVHTFPSCLDGDNIDSENHRDHIKYPNENGECANGLTAVPELTISLTYKIPREIQVAGQYKVDSFPEEDHNPFSDHDDFANVMSDQIMDRLVDCVNEGRKCRE</sequence>
<evidence type="ECO:0000259" key="2">
    <source>
        <dbReference type="Pfam" id="PF09362"/>
    </source>
</evidence>
<feature type="compositionally biased region" description="Low complexity" evidence="1">
    <location>
        <begin position="210"/>
        <end position="234"/>
    </location>
</feature>
<dbReference type="STRING" id="31958.SD37_13620"/>
<feature type="region of interest" description="Disordered" evidence="1">
    <location>
        <begin position="149"/>
        <end position="236"/>
    </location>
</feature>
<dbReference type="Pfam" id="PF09362">
    <property type="entry name" value="DUF1996"/>
    <property type="match status" value="1"/>
</dbReference>
<proteinExistence type="predicted"/>
<dbReference type="Proteomes" id="UP000093695">
    <property type="component" value="Chromosome"/>
</dbReference>
<evidence type="ECO:0000313" key="4">
    <source>
        <dbReference type="Proteomes" id="UP000093695"/>
    </source>
</evidence>
<dbReference type="RefSeq" id="WP_044854356.1">
    <property type="nucleotide sequence ID" value="NZ_CP016174.1"/>
</dbReference>
<gene>
    <name evidence="3" type="ORF">SD37_13620</name>
</gene>
<feature type="compositionally biased region" description="Low complexity" evidence="1">
    <location>
        <begin position="154"/>
        <end position="171"/>
    </location>
</feature>
<keyword evidence="4" id="KW-1185">Reference proteome</keyword>
<dbReference type="EMBL" id="CP016174">
    <property type="protein sequence ID" value="ANN16594.1"/>
    <property type="molecule type" value="Genomic_DNA"/>
</dbReference>
<protein>
    <recommendedName>
        <fullName evidence="2">DUF1996 domain-containing protein</fullName>
    </recommendedName>
</protein>
<reference evidence="3 4" key="1">
    <citation type="journal article" date="2015" name="Genome Announc.">
        <title>Draft Genome Sequence of Norvancomycin-Producing Strain Amycolatopsis orientalis CPCC200066.</title>
        <authorList>
            <person name="Lei X."/>
            <person name="Yuan F."/>
            <person name="Shi Y."/>
            <person name="Li X."/>
            <person name="Wang L."/>
            <person name="Hong B."/>
        </authorList>
    </citation>
    <scope>NUCLEOTIDE SEQUENCE [LARGE SCALE GENOMIC DNA]</scope>
    <source>
        <strain evidence="3 4">B-37</strain>
    </source>
</reference>
<dbReference type="KEGG" id="aori:SD37_13620"/>
<organism evidence="3 4">
    <name type="scientific">Amycolatopsis orientalis</name>
    <name type="common">Nocardia orientalis</name>
    <dbReference type="NCBI Taxonomy" id="31958"/>
    <lineage>
        <taxon>Bacteria</taxon>
        <taxon>Bacillati</taxon>
        <taxon>Actinomycetota</taxon>
        <taxon>Actinomycetes</taxon>
        <taxon>Pseudonocardiales</taxon>
        <taxon>Pseudonocardiaceae</taxon>
        <taxon>Amycolatopsis</taxon>
    </lineage>
</organism>
<name>A0A193BWQ2_AMYOR</name>
<feature type="domain" description="DUF1996" evidence="2">
    <location>
        <begin position="265"/>
        <end position="403"/>
    </location>
</feature>
<accession>A0A193BWQ2</accession>